<organism evidence="3 4">
    <name type="scientific">Collinsella aerofaciens</name>
    <dbReference type="NCBI Taxonomy" id="74426"/>
    <lineage>
        <taxon>Bacteria</taxon>
        <taxon>Bacillati</taxon>
        <taxon>Actinomycetota</taxon>
        <taxon>Coriobacteriia</taxon>
        <taxon>Coriobacteriales</taxon>
        <taxon>Coriobacteriaceae</taxon>
        <taxon>Collinsella</taxon>
    </lineage>
</organism>
<dbReference type="PANTHER" id="PTHR42783:SF3">
    <property type="entry name" value="GLUTAMATE SYNTHASE [NADPH] SMALL CHAIN-RELATED"/>
    <property type="match status" value="1"/>
</dbReference>
<feature type="domain" description="Dihydroprymidine dehydrogenase" evidence="2">
    <location>
        <begin position="5"/>
        <end position="95"/>
    </location>
</feature>
<dbReference type="AlphaFoldDB" id="A0A174AR32"/>
<gene>
    <name evidence="3" type="primary">gltD_5</name>
    <name evidence="3" type="ORF">ERS852381_00812</name>
</gene>
<dbReference type="PRINTS" id="PR00368">
    <property type="entry name" value="FADPNR"/>
</dbReference>
<dbReference type="InterPro" id="IPR009051">
    <property type="entry name" value="Helical_ferredxn"/>
</dbReference>
<dbReference type="SUPFAM" id="SSF51971">
    <property type="entry name" value="Nucleotide-binding domain"/>
    <property type="match status" value="2"/>
</dbReference>
<dbReference type="Pfam" id="PF07992">
    <property type="entry name" value="Pyr_redox_2"/>
    <property type="match status" value="1"/>
</dbReference>
<accession>A0A174AR32</accession>
<feature type="domain" description="FAD/NAD(P)-binding" evidence="1">
    <location>
        <begin position="111"/>
        <end position="391"/>
    </location>
</feature>
<dbReference type="Gene3D" id="1.10.1060.10">
    <property type="entry name" value="Alpha-helical ferredoxin"/>
    <property type="match status" value="1"/>
</dbReference>
<dbReference type="InterPro" id="IPR028261">
    <property type="entry name" value="DPD_II"/>
</dbReference>
<dbReference type="EMBL" id="CYYP01000005">
    <property type="protein sequence ID" value="CUN89928.1"/>
    <property type="molecule type" value="Genomic_DNA"/>
</dbReference>
<dbReference type="InterPro" id="IPR023753">
    <property type="entry name" value="FAD/NAD-binding_dom"/>
</dbReference>
<dbReference type="Proteomes" id="UP000095468">
    <property type="component" value="Unassembled WGS sequence"/>
</dbReference>
<dbReference type="InterPro" id="IPR036188">
    <property type="entry name" value="FAD/NAD-bd_sf"/>
</dbReference>
<dbReference type="Pfam" id="PF14691">
    <property type="entry name" value="Fer4_20"/>
    <property type="match status" value="1"/>
</dbReference>
<dbReference type="EC" id="1.4.1.13" evidence="3"/>
<dbReference type="GO" id="GO:0004355">
    <property type="term" value="F:glutamate synthase (NADPH) activity"/>
    <property type="evidence" value="ECO:0007669"/>
    <property type="project" value="UniProtKB-EC"/>
</dbReference>
<dbReference type="PANTHER" id="PTHR42783">
    <property type="entry name" value="GLUTAMATE SYNTHASE [NADPH] SMALL CHAIN"/>
    <property type="match status" value="1"/>
</dbReference>
<dbReference type="PRINTS" id="PR00469">
    <property type="entry name" value="PNDRDTASEII"/>
</dbReference>
<dbReference type="SUPFAM" id="SSF46548">
    <property type="entry name" value="alpha-helical ferredoxin"/>
    <property type="match status" value="1"/>
</dbReference>
<dbReference type="GO" id="GO:0051536">
    <property type="term" value="F:iron-sulfur cluster binding"/>
    <property type="evidence" value="ECO:0007669"/>
    <property type="project" value="InterPro"/>
</dbReference>
<sequence>MAIHIVEEANRCLGCKRAFCQLKGCPVQTPIPQVIDLFKQRRLEEAGELLFQNNPMSAVCSMVCNHSGQCEGACIQGRKGTPVHFSSIENYISTAYLDRKGWRPAPSRGKQVAVVGSGPAGITVAIKMAQLGCAVTVFEQRPEIGGVLEYGIPEFRLPRALVQKYRHVMCSLGVRVRPSTTIGGALHIDDLLRDGYDAVFVGTGTWRARKLGIPGESRGNVLFGIDYLVDPSSVAIGQNVAVIGAGNVAMDVARTALRSGARKVTVYARSRHISAIDDEVELTELDGAEIVCGKAICAIDDNGPVFETAIFDEDNNVVGYEEELDHASADTVVIAASQVPKDKLVLTTGGLETDHRGLLSVDENGMTTVPGVFAAGDVVNGPLTVVHAVAGAKLAVEGMTTYLGL</sequence>
<evidence type="ECO:0000313" key="3">
    <source>
        <dbReference type="EMBL" id="CUN89928.1"/>
    </source>
</evidence>
<dbReference type="Gene3D" id="3.50.50.60">
    <property type="entry name" value="FAD/NAD(P)-binding domain"/>
    <property type="match status" value="3"/>
</dbReference>
<reference evidence="3 4" key="1">
    <citation type="submission" date="2015-09" db="EMBL/GenBank/DDBJ databases">
        <authorList>
            <consortium name="Pathogen Informatics"/>
        </authorList>
    </citation>
    <scope>NUCLEOTIDE SEQUENCE [LARGE SCALE GENOMIC DNA]</scope>
    <source>
        <strain evidence="3 4">2789STDY5608823</strain>
    </source>
</reference>
<protein>
    <submittedName>
        <fullName evidence="3">Glutamate synthase [NADPH] small chain</fullName>
        <ecNumber evidence="3">1.4.1.13</ecNumber>
    </submittedName>
</protein>
<proteinExistence type="predicted"/>
<evidence type="ECO:0000259" key="1">
    <source>
        <dbReference type="Pfam" id="PF07992"/>
    </source>
</evidence>
<dbReference type="RefSeq" id="WP_055285995.1">
    <property type="nucleotide sequence ID" value="NZ_CYYP01000005.1"/>
</dbReference>
<evidence type="ECO:0000313" key="4">
    <source>
        <dbReference type="Proteomes" id="UP000095468"/>
    </source>
</evidence>
<keyword evidence="3" id="KW-0560">Oxidoreductase</keyword>
<name>A0A174AR32_9ACTN</name>
<evidence type="ECO:0000259" key="2">
    <source>
        <dbReference type="Pfam" id="PF14691"/>
    </source>
</evidence>